<accession>A0A9D7HQS1</accession>
<evidence type="ECO:0000313" key="9">
    <source>
        <dbReference type="EMBL" id="MBK6972716.1"/>
    </source>
</evidence>
<feature type="transmembrane region" description="Helical" evidence="7">
    <location>
        <begin position="159"/>
        <end position="176"/>
    </location>
</feature>
<feature type="transmembrane region" description="Helical" evidence="7">
    <location>
        <begin position="37"/>
        <end position="59"/>
    </location>
</feature>
<sequence length="178" mass="19091">MSKAAFSLRRISELDLALCVRCNRASRYRAMRATFRLASRLGDGVVWYALMAILPLAYGSRAWPVVLQMLIGGVVGLVAYKCLKRKTLRLRPFQAHSVIVAAAAPLDRFSFPSGHTLHAFSMSLIVSHSFSELAPALMVLATMIGASRPILGLHYPSDVLAGAAIGTLVAAAVTGLPL</sequence>
<dbReference type="EMBL" id="JADJEV010000003">
    <property type="protein sequence ID" value="MBK6972716.1"/>
    <property type="molecule type" value="Genomic_DNA"/>
</dbReference>
<keyword evidence="5 7" id="KW-1133">Transmembrane helix</keyword>
<dbReference type="PANTHER" id="PTHR14969:SF62">
    <property type="entry name" value="DECAPRENYLPHOSPHORYL-5-PHOSPHORIBOSE PHOSPHATASE RV3807C-RELATED"/>
    <property type="match status" value="1"/>
</dbReference>
<evidence type="ECO:0000256" key="7">
    <source>
        <dbReference type="SAM" id="Phobius"/>
    </source>
</evidence>
<keyword evidence="4" id="KW-0378">Hydrolase</keyword>
<dbReference type="InterPro" id="IPR000326">
    <property type="entry name" value="PAP2/HPO"/>
</dbReference>
<dbReference type="Gene3D" id="1.20.144.10">
    <property type="entry name" value="Phosphatidic acid phosphatase type 2/haloperoxidase"/>
    <property type="match status" value="1"/>
</dbReference>
<dbReference type="GO" id="GO:0016787">
    <property type="term" value="F:hydrolase activity"/>
    <property type="evidence" value="ECO:0007669"/>
    <property type="project" value="UniProtKB-KW"/>
</dbReference>
<evidence type="ECO:0000313" key="10">
    <source>
        <dbReference type="Proteomes" id="UP000807785"/>
    </source>
</evidence>
<feature type="domain" description="Phosphatidic acid phosphatase type 2/haloperoxidase" evidence="8">
    <location>
        <begin position="66"/>
        <end position="174"/>
    </location>
</feature>
<organism evidence="9 10">
    <name type="scientific">Candidatus Methylophosphatis roskildensis</name>
    <dbReference type="NCBI Taxonomy" id="2899263"/>
    <lineage>
        <taxon>Bacteria</taxon>
        <taxon>Pseudomonadati</taxon>
        <taxon>Pseudomonadota</taxon>
        <taxon>Betaproteobacteria</taxon>
        <taxon>Nitrosomonadales</taxon>
        <taxon>Sterolibacteriaceae</taxon>
        <taxon>Candidatus Methylophosphatis</taxon>
    </lineage>
</organism>
<comment type="caution">
    <text evidence="9">The sequence shown here is derived from an EMBL/GenBank/DDBJ whole genome shotgun (WGS) entry which is preliminary data.</text>
</comment>
<dbReference type="Pfam" id="PF01569">
    <property type="entry name" value="PAP2"/>
    <property type="match status" value="1"/>
</dbReference>
<reference evidence="9" key="1">
    <citation type="submission" date="2020-10" db="EMBL/GenBank/DDBJ databases">
        <title>Connecting structure to function with the recovery of over 1000 high-quality activated sludge metagenome-assembled genomes encoding full-length rRNA genes using long-read sequencing.</title>
        <authorList>
            <person name="Singleton C.M."/>
            <person name="Petriglieri F."/>
            <person name="Kristensen J.M."/>
            <person name="Kirkegaard R.H."/>
            <person name="Michaelsen T.Y."/>
            <person name="Andersen M.H."/>
            <person name="Karst S.M."/>
            <person name="Dueholm M.S."/>
            <person name="Nielsen P.H."/>
            <person name="Albertsen M."/>
        </authorList>
    </citation>
    <scope>NUCLEOTIDE SEQUENCE</scope>
    <source>
        <strain evidence="9">Bjer_18-Q3-R1-45_BAT3C.347</strain>
    </source>
</reference>
<protein>
    <submittedName>
        <fullName evidence="9">Phosphatase PAP2 family protein</fullName>
    </submittedName>
</protein>
<evidence type="ECO:0000256" key="6">
    <source>
        <dbReference type="ARBA" id="ARBA00023136"/>
    </source>
</evidence>
<dbReference type="SMART" id="SM00014">
    <property type="entry name" value="acidPPc"/>
    <property type="match status" value="1"/>
</dbReference>
<comment type="subcellular location">
    <subcellularLocation>
        <location evidence="1">Cell membrane</location>
        <topology evidence="1">Multi-pass membrane protein</topology>
    </subcellularLocation>
</comment>
<keyword evidence="3 7" id="KW-0812">Transmembrane</keyword>
<dbReference type="Proteomes" id="UP000807785">
    <property type="component" value="Unassembled WGS sequence"/>
</dbReference>
<proteinExistence type="predicted"/>
<dbReference type="SUPFAM" id="SSF48317">
    <property type="entry name" value="Acid phosphatase/Vanadium-dependent haloperoxidase"/>
    <property type="match status" value="1"/>
</dbReference>
<dbReference type="PANTHER" id="PTHR14969">
    <property type="entry name" value="SPHINGOSINE-1-PHOSPHATE PHOSPHOHYDROLASE"/>
    <property type="match status" value="1"/>
</dbReference>
<feature type="transmembrane region" description="Helical" evidence="7">
    <location>
        <begin position="65"/>
        <end position="83"/>
    </location>
</feature>
<evidence type="ECO:0000256" key="4">
    <source>
        <dbReference type="ARBA" id="ARBA00022801"/>
    </source>
</evidence>
<evidence type="ECO:0000259" key="8">
    <source>
        <dbReference type="SMART" id="SM00014"/>
    </source>
</evidence>
<keyword evidence="6 7" id="KW-0472">Membrane</keyword>
<dbReference type="InterPro" id="IPR036938">
    <property type="entry name" value="PAP2/HPO_sf"/>
</dbReference>
<evidence type="ECO:0000256" key="1">
    <source>
        <dbReference type="ARBA" id="ARBA00004651"/>
    </source>
</evidence>
<evidence type="ECO:0000256" key="3">
    <source>
        <dbReference type="ARBA" id="ARBA00022692"/>
    </source>
</evidence>
<keyword evidence="2" id="KW-1003">Cell membrane</keyword>
<evidence type="ECO:0000256" key="2">
    <source>
        <dbReference type="ARBA" id="ARBA00022475"/>
    </source>
</evidence>
<dbReference type="GO" id="GO:0005886">
    <property type="term" value="C:plasma membrane"/>
    <property type="evidence" value="ECO:0007669"/>
    <property type="project" value="UniProtKB-SubCell"/>
</dbReference>
<gene>
    <name evidence="9" type="ORF">IPH26_07080</name>
</gene>
<dbReference type="AlphaFoldDB" id="A0A9D7HQS1"/>
<name>A0A9D7HQS1_9PROT</name>
<evidence type="ECO:0000256" key="5">
    <source>
        <dbReference type="ARBA" id="ARBA00022989"/>
    </source>
</evidence>